<accession>A0A2P2QHJ0</accession>
<sequence>MLPPIVPCFRILTGTDVFGIVISILVN</sequence>
<evidence type="ECO:0000313" key="1">
    <source>
        <dbReference type="EMBL" id="MBX66453.1"/>
    </source>
</evidence>
<protein>
    <submittedName>
        <fullName evidence="1">Uncharacterized protein</fullName>
    </submittedName>
</protein>
<reference evidence="1" key="1">
    <citation type="submission" date="2018-02" db="EMBL/GenBank/DDBJ databases">
        <title>Rhizophora mucronata_Transcriptome.</title>
        <authorList>
            <person name="Meera S.P."/>
            <person name="Sreeshan A."/>
            <person name="Augustine A."/>
        </authorList>
    </citation>
    <scope>NUCLEOTIDE SEQUENCE</scope>
    <source>
        <tissue evidence="1">Leaf</tissue>
    </source>
</reference>
<dbReference type="EMBL" id="GGEC01085969">
    <property type="protein sequence ID" value="MBX66453.1"/>
    <property type="molecule type" value="Transcribed_RNA"/>
</dbReference>
<dbReference type="AlphaFoldDB" id="A0A2P2QHJ0"/>
<organism evidence="1">
    <name type="scientific">Rhizophora mucronata</name>
    <name type="common">Asiatic mangrove</name>
    <dbReference type="NCBI Taxonomy" id="61149"/>
    <lineage>
        <taxon>Eukaryota</taxon>
        <taxon>Viridiplantae</taxon>
        <taxon>Streptophyta</taxon>
        <taxon>Embryophyta</taxon>
        <taxon>Tracheophyta</taxon>
        <taxon>Spermatophyta</taxon>
        <taxon>Magnoliopsida</taxon>
        <taxon>eudicotyledons</taxon>
        <taxon>Gunneridae</taxon>
        <taxon>Pentapetalae</taxon>
        <taxon>rosids</taxon>
        <taxon>fabids</taxon>
        <taxon>Malpighiales</taxon>
        <taxon>Rhizophoraceae</taxon>
        <taxon>Rhizophora</taxon>
    </lineage>
</organism>
<name>A0A2P2QHJ0_RHIMU</name>
<proteinExistence type="predicted"/>